<organism evidence="2 3">
    <name type="scientific">Lasallia pustulata</name>
    <dbReference type="NCBI Taxonomy" id="136370"/>
    <lineage>
        <taxon>Eukaryota</taxon>
        <taxon>Fungi</taxon>
        <taxon>Dikarya</taxon>
        <taxon>Ascomycota</taxon>
        <taxon>Pezizomycotina</taxon>
        <taxon>Lecanoromycetes</taxon>
        <taxon>OSLEUM clade</taxon>
        <taxon>Umbilicariomycetidae</taxon>
        <taxon>Umbilicariales</taxon>
        <taxon>Umbilicariaceae</taxon>
        <taxon>Lasallia</taxon>
    </lineage>
</organism>
<feature type="region of interest" description="Disordered" evidence="1">
    <location>
        <begin position="24"/>
        <end position="50"/>
    </location>
</feature>
<reference evidence="3" key="1">
    <citation type="submission" date="2017-03" db="EMBL/GenBank/DDBJ databases">
        <authorList>
            <person name="Sharma R."/>
            <person name="Thines M."/>
        </authorList>
    </citation>
    <scope>NUCLEOTIDE SEQUENCE [LARGE SCALE GENOMIC DNA]</scope>
</reference>
<keyword evidence="2" id="KW-0808">Transferase</keyword>
<dbReference type="GO" id="GO:0008483">
    <property type="term" value="F:transaminase activity"/>
    <property type="evidence" value="ECO:0007669"/>
    <property type="project" value="UniProtKB-KW"/>
</dbReference>
<keyword evidence="2" id="KW-0032">Aminotransferase</keyword>
<evidence type="ECO:0000256" key="1">
    <source>
        <dbReference type="SAM" id="MobiDB-lite"/>
    </source>
</evidence>
<feature type="compositionally biased region" description="Basic residues" evidence="1">
    <location>
        <begin position="26"/>
        <end position="44"/>
    </location>
</feature>
<protein>
    <submittedName>
        <fullName evidence="2">Glucosamine-fructose-6-phosphate aminotransferase</fullName>
    </submittedName>
</protein>
<sequence length="149" mass="17566">MLLNTANPSRRHALNQRIILPAPRSHPFRRAQTRRRRPCQRRNAHLHDPNPRRRFRQIDERLEQVIARGGRPIILCNRGAFEPSGRCEDVEILRTVDGSQDLLNVTPLSLWRIVSRSQRAWMWHGQEFWRRRLRSSEVGSLPAVMLSAR</sequence>
<dbReference type="AlphaFoldDB" id="A0A1W5CXK7"/>
<keyword evidence="3" id="KW-1185">Reference proteome</keyword>
<dbReference type="EMBL" id="FWEW01000738">
    <property type="protein sequence ID" value="SLM35603.1"/>
    <property type="molecule type" value="Genomic_DNA"/>
</dbReference>
<accession>A0A1W5CXK7</accession>
<evidence type="ECO:0000313" key="3">
    <source>
        <dbReference type="Proteomes" id="UP000192927"/>
    </source>
</evidence>
<evidence type="ECO:0000313" key="2">
    <source>
        <dbReference type="EMBL" id="SLM35603.1"/>
    </source>
</evidence>
<proteinExistence type="predicted"/>
<name>A0A1W5CXK7_9LECA</name>
<dbReference type="Proteomes" id="UP000192927">
    <property type="component" value="Unassembled WGS sequence"/>
</dbReference>